<feature type="signal peptide" evidence="1">
    <location>
        <begin position="1"/>
        <end position="27"/>
    </location>
</feature>
<reference evidence="2" key="1">
    <citation type="submission" date="2020-10" db="EMBL/GenBank/DDBJ databases">
        <authorList>
            <person name="Gilroy R."/>
        </authorList>
    </citation>
    <scope>NUCLEOTIDE SEQUENCE</scope>
    <source>
        <strain evidence="2">ChiSxjej2B14-6234</strain>
    </source>
</reference>
<accession>A0A9D0Z815</accession>
<proteinExistence type="predicted"/>
<evidence type="ECO:0008006" key="4">
    <source>
        <dbReference type="Google" id="ProtNLM"/>
    </source>
</evidence>
<protein>
    <recommendedName>
        <fullName evidence="4">Peptidase C39-like domain-containing protein</fullName>
    </recommendedName>
</protein>
<dbReference type="AlphaFoldDB" id="A0A9D0Z815"/>
<name>A0A9D0Z815_9FIRM</name>
<reference evidence="2" key="2">
    <citation type="journal article" date="2021" name="PeerJ">
        <title>Extensive microbial diversity within the chicken gut microbiome revealed by metagenomics and culture.</title>
        <authorList>
            <person name="Gilroy R."/>
            <person name="Ravi A."/>
            <person name="Getino M."/>
            <person name="Pursley I."/>
            <person name="Horton D.L."/>
            <person name="Alikhan N.F."/>
            <person name="Baker D."/>
            <person name="Gharbi K."/>
            <person name="Hall N."/>
            <person name="Watson M."/>
            <person name="Adriaenssens E.M."/>
            <person name="Foster-Nyarko E."/>
            <person name="Jarju S."/>
            <person name="Secka A."/>
            <person name="Antonio M."/>
            <person name="Oren A."/>
            <person name="Chaudhuri R.R."/>
            <person name="La Ragione R."/>
            <person name="Hildebrand F."/>
            <person name="Pallen M.J."/>
        </authorList>
    </citation>
    <scope>NUCLEOTIDE SEQUENCE</scope>
    <source>
        <strain evidence="2">ChiSxjej2B14-6234</strain>
    </source>
</reference>
<evidence type="ECO:0000313" key="2">
    <source>
        <dbReference type="EMBL" id="HIQ70857.1"/>
    </source>
</evidence>
<keyword evidence="1" id="KW-0732">Signal</keyword>
<dbReference type="Gene3D" id="3.90.70.10">
    <property type="entry name" value="Cysteine proteinases"/>
    <property type="match status" value="1"/>
</dbReference>
<comment type="caution">
    <text evidence="2">The sequence shown here is derived from an EMBL/GenBank/DDBJ whole genome shotgun (WGS) entry which is preliminary data.</text>
</comment>
<evidence type="ECO:0000256" key="1">
    <source>
        <dbReference type="SAM" id="SignalP"/>
    </source>
</evidence>
<dbReference type="EMBL" id="DVFJ01000005">
    <property type="protein sequence ID" value="HIQ70857.1"/>
    <property type="molecule type" value="Genomic_DNA"/>
</dbReference>
<organism evidence="2 3">
    <name type="scientific">Candidatus Onthenecus intestinigallinarum</name>
    <dbReference type="NCBI Taxonomy" id="2840875"/>
    <lineage>
        <taxon>Bacteria</taxon>
        <taxon>Bacillati</taxon>
        <taxon>Bacillota</taxon>
        <taxon>Clostridia</taxon>
        <taxon>Eubacteriales</taxon>
        <taxon>Candidatus Onthenecus</taxon>
    </lineage>
</organism>
<feature type="chain" id="PRO_5039064663" description="Peptidase C39-like domain-containing protein" evidence="1">
    <location>
        <begin position="28"/>
        <end position="296"/>
    </location>
</feature>
<dbReference type="Proteomes" id="UP000886887">
    <property type="component" value="Unassembled WGS sequence"/>
</dbReference>
<gene>
    <name evidence="2" type="ORF">IAB73_01405</name>
</gene>
<evidence type="ECO:0000313" key="3">
    <source>
        <dbReference type="Proteomes" id="UP000886887"/>
    </source>
</evidence>
<sequence>MRRLPIALGLCLLLALSPAVSPAVAEAATPAQAASAAFEPSQVRRLVTLPTGAQVQYYAQNDPVWSLARYEVRNGDHRRRTFGLTGCNPTALAMVIATLVPQAELTRLLDGLNEPAPVVCRGTVGDIYCEFDDEDVRIALDTPQLLHDFLPLALGRYALGFNAQGERYRLTPGGTTYRMFEPVAALYGLKVESAQGADAAFDALDAGGLAILLCAGSTQPFSGGDGHYVVAAGYDADFLYLLDPQLVEDYPRDNRGALQQAPGEPGLLRVPRELVWRLSVTYSFCFFSQDSHTSGQ</sequence>